<dbReference type="OrthoDB" id="5571681at2"/>
<keyword evidence="1" id="KW-1133">Transmembrane helix</keyword>
<dbReference type="Proteomes" id="UP000305881">
    <property type="component" value="Chromosome"/>
</dbReference>
<evidence type="ECO:0000256" key="1">
    <source>
        <dbReference type="SAM" id="Phobius"/>
    </source>
</evidence>
<name>A0A4P9URL5_METBY</name>
<dbReference type="EMBL" id="CP035467">
    <property type="protein sequence ID" value="QCW84139.1"/>
    <property type="molecule type" value="Genomic_DNA"/>
</dbReference>
<keyword evidence="3" id="KW-1185">Reference proteome</keyword>
<feature type="transmembrane region" description="Helical" evidence="1">
    <location>
        <begin position="27"/>
        <end position="47"/>
    </location>
</feature>
<dbReference type="RefSeq" id="WP_017841998.1">
    <property type="nucleotide sequence ID" value="NZ_CP035467.1"/>
</dbReference>
<organism evidence="2 3">
    <name type="scientific">Methylotuvimicrobium buryatense</name>
    <name type="common">Methylomicrobium buryatense</name>
    <dbReference type="NCBI Taxonomy" id="95641"/>
    <lineage>
        <taxon>Bacteria</taxon>
        <taxon>Pseudomonadati</taxon>
        <taxon>Pseudomonadota</taxon>
        <taxon>Gammaproteobacteria</taxon>
        <taxon>Methylococcales</taxon>
        <taxon>Methylococcaceae</taxon>
        <taxon>Methylotuvimicrobium</taxon>
    </lineage>
</organism>
<accession>A0A4P9URL5</accession>
<sequence>MIGGIVMILVAVWVYQSASRAKVEKTLFWVVLCSVVFLAVQFTAVYFNVYLLETFKGGGFEGGYERDLASVGDRKTKGGIFQGFTGTLLSIVFELMPPLLGVLAVAFIRTKFMLKEALTVSNLFSGMKELFVSIKNSFKPE</sequence>
<keyword evidence="1" id="KW-0472">Membrane</keyword>
<gene>
    <name evidence="2" type="ORF">EQU24_19280</name>
</gene>
<reference evidence="3" key="1">
    <citation type="journal article" date="2019" name="J. Bacteriol.">
        <title>A Mutagenic Screen Identifies a TonB-Dependent Receptor Required for the Lanthanide Metal Switch in the Type I Methanotroph 'Methylotuvimicrobium buryatense' 5GB1C.</title>
        <authorList>
            <person name="Groom J.D."/>
            <person name="Ford S.M."/>
            <person name="Pesesky M.W."/>
            <person name="Lidstrom M.E."/>
        </authorList>
    </citation>
    <scope>NUCLEOTIDE SEQUENCE [LARGE SCALE GENOMIC DNA]</scope>
    <source>
        <strain evidence="3">5GB1C</strain>
    </source>
</reference>
<protein>
    <submittedName>
        <fullName evidence="2">Uncharacterized protein</fullName>
    </submittedName>
</protein>
<dbReference type="STRING" id="675511.GCA_000341735_03588"/>
<proteinExistence type="predicted"/>
<dbReference type="KEGG" id="mbur:EQU24_19280"/>
<keyword evidence="1" id="KW-0812">Transmembrane</keyword>
<feature type="transmembrane region" description="Helical" evidence="1">
    <location>
        <begin position="88"/>
        <end position="108"/>
    </location>
</feature>
<evidence type="ECO:0000313" key="2">
    <source>
        <dbReference type="EMBL" id="QCW84139.1"/>
    </source>
</evidence>
<dbReference type="AlphaFoldDB" id="A0A4P9URL5"/>
<evidence type="ECO:0000313" key="3">
    <source>
        <dbReference type="Proteomes" id="UP000305881"/>
    </source>
</evidence>